<keyword evidence="3" id="KW-0812">Transmembrane</keyword>
<dbReference type="STRING" id="35722.A0A0B7NBH3"/>
<comment type="similarity">
    <text evidence="2">Belongs to the FUN14 family.</text>
</comment>
<dbReference type="OrthoDB" id="163794at2759"/>
<evidence type="ECO:0000256" key="1">
    <source>
        <dbReference type="ARBA" id="ARBA00004370"/>
    </source>
</evidence>
<keyword evidence="4" id="KW-1133">Transmembrane helix</keyword>
<dbReference type="PROSITE" id="PS00018">
    <property type="entry name" value="EF_HAND_1"/>
    <property type="match status" value="1"/>
</dbReference>
<organism evidence="6 7">
    <name type="scientific">Parasitella parasitica</name>
    <dbReference type="NCBI Taxonomy" id="35722"/>
    <lineage>
        <taxon>Eukaryota</taxon>
        <taxon>Fungi</taxon>
        <taxon>Fungi incertae sedis</taxon>
        <taxon>Mucoromycota</taxon>
        <taxon>Mucoromycotina</taxon>
        <taxon>Mucoromycetes</taxon>
        <taxon>Mucorales</taxon>
        <taxon>Mucorineae</taxon>
        <taxon>Mucoraceae</taxon>
        <taxon>Parasitella</taxon>
    </lineage>
</organism>
<evidence type="ECO:0000313" key="6">
    <source>
        <dbReference type="EMBL" id="CEP12720.1"/>
    </source>
</evidence>
<dbReference type="Proteomes" id="UP000054107">
    <property type="component" value="Unassembled WGS sequence"/>
</dbReference>
<evidence type="ECO:0000256" key="4">
    <source>
        <dbReference type="ARBA" id="ARBA00022989"/>
    </source>
</evidence>
<proteinExistence type="inferred from homology"/>
<name>A0A0B7NBH3_9FUNG</name>
<dbReference type="EMBL" id="LN728267">
    <property type="protein sequence ID" value="CEP12720.1"/>
    <property type="molecule type" value="Genomic_DNA"/>
</dbReference>
<dbReference type="Pfam" id="PF04930">
    <property type="entry name" value="FUN14"/>
    <property type="match status" value="1"/>
</dbReference>
<evidence type="ECO:0000313" key="7">
    <source>
        <dbReference type="Proteomes" id="UP000054107"/>
    </source>
</evidence>
<dbReference type="InterPro" id="IPR007014">
    <property type="entry name" value="FUN14"/>
</dbReference>
<keyword evidence="7" id="KW-1185">Reference proteome</keyword>
<gene>
    <name evidence="6" type="primary">PARPA_06701.1 scaffold 23505</name>
</gene>
<dbReference type="PANTHER" id="PTHR21346:SF10">
    <property type="entry name" value="TRANSMEMBRANE PROTEIN"/>
    <property type="match status" value="1"/>
</dbReference>
<evidence type="ECO:0000256" key="2">
    <source>
        <dbReference type="ARBA" id="ARBA00009160"/>
    </source>
</evidence>
<reference evidence="6 7" key="1">
    <citation type="submission" date="2014-09" db="EMBL/GenBank/DDBJ databases">
        <authorList>
            <person name="Ellenberger Sabrina"/>
        </authorList>
    </citation>
    <scope>NUCLEOTIDE SEQUENCE [LARGE SCALE GENOMIC DNA]</scope>
    <source>
        <strain evidence="6 7">CBS 412.66</strain>
    </source>
</reference>
<dbReference type="AlphaFoldDB" id="A0A0B7NBH3"/>
<accession>A0A0B7NBH3</accession>
<sequence>MIRLPKIANTSALKICARQINGKASQMRQHALLNANKKAVFISPARRVFDTKLLGASKILALATMTTASAPLFLKPSVQCQAAAGFSQPHSTFEAAGYESQRINARHNQSIFNKGELTFGTFLGICTGFLVKKVGKIFAAFVGTGFVFLQYLSQQGYVTIHWDRLEGRYTSTLDVDKDGKISKRDLASKWQTFVNLLTNNIQFKSTFLIGFYAGIRYG</sequence>
<comment type="subcellular location">
    <subcellularLocation>
        <location evidence="1">Membrane</location>
    </subcellularLocation>
</comment>
<keyword evidence="5" id="KW-0472">Membrane</keyword>
<dbReference type="PANTHER" id="PTHR21346">
    <property type="entry name" value="FUN14 DOMAIN CONTAINING"/>
    <property type="match status" value="1"/>
</dbReference>
<evidence type="ECO:0000256" key="5">
    <source>
        <dbReference type="ARBA" id="ARBA00023136"/>
    </source>
</evidence>
<evidence type="ECO:0008006" key="8">
    <source>
        <dbReference type="Google" id="ProtNLM"/>
    </source>
</evidence>
<dbReference type="GO" id="GO:0016020">
    <property type="term" value="C:membrane"/>
    <property type="evidence" value="ECO:0007669"/>
    <property type="project" value="UniProtKB-SubCell"/>
</dbReference>
<dbReference type="InterPro" id="IPR018247">
    <property type="entry name" value="EF_Hand_1_Ca_BS"/>
</dbReference>
<protein>
    <recommendedName>
        <fullName evidence="8">EF-hand domain-containing protein</fullName>
    </recommendedName>
</protein>
<evidence type="ECO:0000256" key="3">
    <source>
        <dbReference type="ARBA" id="ARBA00022692"/>
    </source>
</evidence>